<keyword evidence="1" id="KW-0812">Transmembrane</keyword>
<keyword evidence="1" id="KW-0472">Membrane</keyword>
<dbReference type="Proteomes" id="UP001157126">
    <property type="component" value="Unassembled WGS sequence"/>
</dbReference>
<keyword evidence="3" id="KW-1185">Reference proteome</keyword>
<evidence type="ECO:0000313" key="2">
    <source>
        <dbReference type="EMBL" id="GMA41962.1"/>
    </source>
</evidence>
<sequence length="138" mass="14160">MKDIAAVIIRLLGLLAAQWAAFWAGNIGYDPEGGANIGAGLLAFLVTLVVAFVWAVVDGRGSRRVGALLLRWAVVAVVLGVVSAFQAQGFGVESGLDMTSLRSDLTGLAPFTAGLVAVPAAAGLALGSLLARWKRSRG</sequence>
<proteinExistence type="predicted"/>
<gene>
    <name evidence="2" type="ORF">GCM10025883_40070</name>
</gene>
<comment type="caution">
    <text evidence="2">The sequence shown here is derived from an EMBL/GenBank/DDBJ whole genome shotgun (WGS) entry which is preliminary data.</text>
</comment>
<feature type="transmembrane region" description="Helical" evidence="1">
    <location>
        <begin position="36"/>
        <end position="57"/>
    </location>
</feature>
<feature type="transmembrane region" description="Helical" evidence="1">
    <location>
        <begin position="108"/>
        <end position="131"/>
    </location>
</feature>
<protein>
    <submittedName>
        <fullName evidence="2">Uncharacterized protein</fullName>
    </submittedName>
</protein>
<feature type="transmembrane region" description="Helical" evidence="1">
    <location>
        <begin position="69"/>
        <end position="88"/>
    </location>
</feature>
<dbReference type="EMBL" id="BSUO01000001">
    <property type="protein sequence ID" value="GMA41962.1"/>
    <property type="molecule type" value="Genomic_DNA"/>
</dbReference>
<organism evidence="2 3">
    <name type="scientific">Mobilicoccus caccae</name>
    <dbReference type="NCBI Taxonomy" id="1859295"/>
    <lineage>
        <taxon>Bacteria</taxon>
        <taxon>Bacillati</taxon>
        <taxon>Actinomycetota</taxon>
        <taxon>Actinomycetes</taxon>
        <taxon>Micrococcales</taxon>
        <taxon>Dermatophilaceae</taxon>
        <taxon>Mobilicoccus</taxon>
    </lineage>
</organism>
<evidence type="ECO:0000313" key="3">
    <source>
        <dbReference type="Proteomes" id="UP001157126"/>
    </source>
</evidence>
<name>A0ABQ6IZ30_9MICO</name>
<evidence type="ECO:0000256" key="1">
    <source>
        <dbReference type="SAM" id="Phobius"/>
    </source>
</evidence>
<accession>A0ABQ6IZ30</accession>
<keyword evidence="1" id="KW-1133">Transmembrane helix</keyword>
<dbReference type="RefSeq" id="WP_284305447.1">
    <property type="nucleotide sequence ID" value="NZ_BSUO01000001.1"/>
</dbReference>
<reference evidence="3" key="1">
    <citation type="journal article" date="2019" name="Int. J. Syst. Evol. Microbiol.">
        <title>The Global Catalogue of Microorganisms (GCM) 10K type strain sequencing project: providing services to taxonomists for standard genome sequencing and annotation.</title>
        <authorList>
            <consortium name="The Broad Institute Genomics Platform"/>
            <consortium name="The Broad Institute Genome Sequencing Center for Infectious Disease"/>
            <person name="Wu L."/>
            <person name="Ma J."/>
        </authorList>
    </citation>
    <scope>NUCLEOTIDE SEQUENCE [LARGE SCALE GENOMIC DNA]</scope>
    <source>
        <strain evidence="3">NBRC 113072</strain>
    </source>
</reference>